<keyword evidence="4" id="KW-0804">Transcription</keyword>
<keyword evidence="2" id="KW-0805">Transcription regulation</keyword>
<dbReference type="Gene3D" id="3.40.190.10">
    <property type="entry name" value="Periplasmic binding protein-like II"/>
    <property type="match status" value="2"/>
</dbReference>
<dbReference type="FunFam" id="1.10.10.10:FF:000001">
    <property type="entry name" value="LysR family transcriptional regulator"/>
    <property type="match status" value="1"/>
</dbReference>
<dbReference type="Pfam" id="PF03466">
    <property type="entry name" value="LysR_substrate"/>
    <property type="match status" value="1"/>
</dbReference>
<dbReference type="PANTHER" id="PTHR30346:SF0">
    <property type="entry name" value="HCA OPERON TRANSCRIPTIONAL ACTIVATOR HCAR"/>
    <property type="match status" value="1"/>
</dbReference>
<evidence type="ECO:0000313" key="9">
    <source>
        <dbReference type="Proteomes" id="UP000553957"/>
    </source>
</evidence>
<accession>A0A7Y4KZU3</accession>
<dbReference type="PROSITE" id="PS50931">
    <property type="entry name" value="HTH_LYSR"/>
    <property type="match status" value="1"/>
</dbReference>
<evidence type="ECO:0000313" key="7">
    <source>
        <dbReference type="EMBL" id="NOL41710.1"/>
    </source>
</evidence>
<organism evidence="7 8">
    <name type="scientific">Kribbella sandramycini</name>
    <dbReference type="NCBI Taxonomy" id="60450"/>
    <lineage>
        <taxon>Bacteria</taxon>
        <taxon>Bacillati</taxon>
        <taxon>Actinomycetota</taxon>
        <taxon>Actinomycetes</taxon>
        <taxon>Propionibacteriales</taxon>
        <taxon>Kribbellaceae</taxon>
        <taxon>Kribbella</taxon>
    </lineage>
</organism>
<evidence type="ECO:0000256" key="4">
    <source>
        <dbReference type="ARBA" id="ARBA00023163"/>
    </source>
</evidence>
<dbReference type="PRINTS" id="PR00039">
    <property type="entry name" value="HTHLYSR"/>
</dbReference>
<comment type="similarity">
    <text evidence="1">Belongs to the LysR transcriptional regulatory family.</text>
</comment>
<dbReference type="InterPro" id="IPR036388">
    <property type="entry name" value="WH-like_DNA-bd_sf"/>
</dbReference>
<dbReference type="GO" id="GO:0003677">
    <property type="term" value="F:DNA binding"/>
    <property type="evidence" value="ECO:0007669"/>
    <property type="project" value="UniProtKB-KW"/>
</dbReference>
<dbReference type="Gene3D" id="1.10.10.10">
    <property type="entry name" value="Winged helix-like DNA-binding domain superfamily/Winged helix DNA-binding domain"/>
    <property type="match status" value="1"/>
</dbReference>
<evidence type="ECO:0000313" key="8">
    <source>
        <dbReference type="Proteomes" id="UP000534306"/>
    </source>
</evidence>
<protein>
    <submittedName>
        <fullName evidence="6">DNA-binding transcriptional LysR family regulator</fullName>
    </submittedName>
    <submittedName>
        <fullName evidence="7">LysR family transcriptional regulator</fullName>
    </submittedName>
</protein>
<keyword evidence="8" id="KW-1185">Reference proteome</keyword>
<reference evidence="6 9" key="2">
    <citation type="submission" date="2020-08" db="EMBL/GenBank/DDBJ databases">
        <title>Sequencing the genomes of 1000 actinobacteria strains.</title>
        <authorList>
            <person name="Klenk H.-P."/>
        </authorList>
    </citation>
    <scope>NUCLEOTIDE SEQUENCE [LARGE SCALE GENOMIC DNA]</scope>
    <source>
        <strain evidence="6 9">DSM 15626</strain>
    </source>
</reference>
<dbReference type="Proteomes" id="UP000534306">
    <property type="component" value="Unassembled WGS sequence"/>
</dbReference>
<dbReference type="EMBL" id="JABJRC010000003">
    <property type="protein sequence ID" value="NOL41710.1"/>
    <property type="molecule type" value="Genomic_DNA"/>
</dbReference>
<dbReference type="SUPFAM" id="SSF53850">
    <property type="entry name" value="Periplasmic binding protein-like II"/>
    <property type="match status" value="1"/>
</dbReference>
<proteinExistence type="inferred from homology"/>
<dbReference type="CDD" id="cd08414">
    <property type="entry name" value="PBP2_LTTR_aromatics_like"/>
    <property type="match status" value="1"/>
</dbReference>
<dbReference type="EMBL" id="JACHKF010000001">
    <property type="protein sequence ID" value="MBB6565442.1"/>
    <property type="molecule type" value="Genomic_DNA"/>
</dbReference>
<dbReference type="AlphaFoldDB" id="A0A7Y4KZU3"/>
<dbReference type="Pfam" id="PF00126">
    <property type="entry name" value="HTH_1"/>
    <property type="match status" value="1"/>
</dbReference>
<sequence length="297" mass="32759">MELRDIEIFLTLAEELHFGRAAERLHVSQARVSQSIKAQERRIGAPLFERTSRAVLLTPLGEQLRADLQAGYDAIRTGVVKATEAAQGVSGTVRLGVMGAVGHEIRELLAAFRDRHPACEVALHEIHFSNPFSALRAGELELALVWRPVREPDLVEGPIVFTEGRVLAVWTDHELAARPAVSMEDFAGQLVVDPGPLPEYWIESMVPARTPSGQAIARGPLVSTFHEVLTRIAAAEAVAPLNEHVLRYYTHPGVVFVPVHDAPPTEWVLVWRDGALSPRVRAFVELVSSPTRTRPDR</sequence>
<evidence type="ECO:0000256" key="1">
    <source>
        <dbReference type="ARBA" id="ARBA00009437"/>
    </source>
</evidence>
<evidence type="ECO:0000313" key="6">
    <source>
        <dbReference type="EMBL" id="MBB6565442.1"/>
    </source>
</evidence>
<comment type="caution">
    <text evidence="7">The sequence shown here is derived from an EMBL/GenBank/DDBJ whole genome shotgun (WGS) entry which is preliminary data.</text>
</comment>
<name>A0A7Y4KZU3_9ACTN</name>
<dbReference type="GO" id="GO:0032993">
    <property type="term" value="C:protein-DNA complex"/>
    <property type="evidence" value="ECO:0007669"/>
    <property type="project" value="TreeGrafter"/>
</dbReference>
<reference evidence="7 8" key="1">
    <citation type="submission" date="2020-05" db="EMBL/GenBank/DDBJ databases">
        <title>Genome sequence of Kribbella sandramycini ATCC 39419.</title>
        <authorList>
            <person name="Maclea K.S."/>
            <person name="Fair J.L."/>
        </authorList>
    </citation>
    <scope>NUCLEOTIDE SEQUENCE [LARGE SCALE GENOMIC DNA]</scope>
    <source>
        <strain evidence="7 8">ATCC 39419</strain>
    </source>
</reference>
<feature type="domain" description="HTH lysR-type" evidence="5">
    <location>
        <begin position="1"/>
        <end position="58"/>
    </location>
</feature>
<evidence type="ECO:0000256" key="2">
    <source>
        <dbReference type="ARBA" id="ARBA00023015"/>
    </source>
</evidence>
<dbReference type="InterPro" id="IPR000847">
    <property type="entry name" value="LysR_HTH_N"/>
</dbReference>
<dbReference type="InterPro" id="IPR036390">
    <property type="entry name" value="WH_DNA-bd_sf"/>
</dbReference>
<dbReference type="GO" id="GO:0003700">
    <property type="term" value="F:DNA-binding transcription factor activity"/>
    <property type="evidence" value="ECO:0007669"/>
    <property type="project" value="InterPro"/>
</dbReference>
<dbReference type="SUPFAM" id="SSF46785">
    <property type="entry name" value="Winged helix' DNA-binding domain"/>
    <property type="match status" value="1"/>
</dbReference>
<evidence type="ECO:0000259" key="5">
    <source>
        <dbReference type="PROSITE" id="PS50931"/>
    </source>
</evidence>
<keyword evidence="3 6" id="KW-0238">DNA-binding</keyword>
<dbReference type="Proteomes" id="UP000553957">
    <property type="component" value="Unassembled WGS sequence"/>
</dbReference>
<dbReference type="InterPro" id="IPR005119">
    <property type="entry name" value="LysR_subst-bd"/>
</dbReference>
<gene>
    <name evidence="6" type="ORF">HNR71_001079</name>
    <name evidence="7" type="ORF">HPO96_15795</name>
</gene>
<dbReference type="PANTHER" id="PTHR30346">
    <property type="entry name" value="TRANSCRIPTIONAL DUAL REGULATOR HCAR-RELATED"/>
    <property type="match status" value="1"/>
</dbReference>
<evidence type="ECO:0000256" key="3">
    <source>
        <dbReference type="ARBA" id="ARBA00023125"/>
    </source>
</evidence>
<dbReference type="RefSeq" id="WP_171674199.1">
    <property type="nucleotide sequence ID" value="NZ_BAAAGT010000001.1"/>
</dbReference>